<name>A0A8S0WU17_CYCAE</name>
<reference evidence="1 2" key="1">
    <citation type="submission" date="2020-01" db="EMBL/GenBank/DDBJ databases">
        <authorList>
            <person name="Gupta K D."/>
        </authorList>
    </citation>
    <scope>NUCLEOTIDE SEQUENCE [LARGE SCALE GENOMIC DNA]</scope>
</reference>
<dbReference type="OrthoDB" id="3069034at2759"/>
<accession>A0A8S0WU17</accession>
<protein>
    <submittedName>
        <fullName evidence="1">Uncharacterized protein</fullName>
    </submittedName>
</protein>
<organism evidence="1 2">
    <name type="scientific">Cyclocybe aegerita</name>
    <name type="common">Black poplar mushroom</name>
    <name type="synonym">Agrocybe aegerita</name>
    <dbReference type="NCBI Taxonomy" id="1973307"/>
    <lineage>
        <taxon>Eukaryota</taxon>
        <taxon>Fungi</taxon>
        <taxon>Dikarya</taxon>
        <taxon>Basidiomycota</taxon>
        <taxon>Agaricomycotina</taxon>
        <taxon>Agaricomycetes</taxon>
        <taxon>Agaricomycetidae</taxon>
        <taxon>Agaricales</taxon>
        <taxon>Agaricineae</taxon>
        <taxon>Bolbitiaceae</taxon>
        <taxon>Cyclocybe</taxon>
    </lineage>
</organism>
<dbReference type="Proteomes" id="UP000467700">
    <property type="component" value="Unassembled WGS sequence"/>
</dbReference>
<comment type="caution">
    <text evidence="1">The sequence shown here is derived from an EMBL/GenBank/DDBJ whole genome shotgun (WGS) entry which is preliminary data.</text>
</comment>
<keyword evidence="2" id="KW-1185">Reference proteome</keyword>
<dbReference type="EMBL" id="CACVBS010000050">
    <property type="protein sequence ID" value="CAA7265676.1"/>
    <property type="molecule type" value="Genomic_DNA"/>
</dbReference>
<proteinExistence type="predicted"/>
<gene>
    <name evidence="1" type="ORF">AAE3_LOCUS8012</name>
</gene>
<dbReference type="AlphaFoldDB" id="A0A8S0WU17"/>
<evidence type="ECO:0000313" key="2">
    <source>
        <dbReference type="Proteomes" id="UP000467700"/>
    </source>
</evidence>
<sequence length="429" mass="48116">MDYYLLPYRGITAFFLKFPSIKDFFNNYRPYVRHLPVSKPRRQKKAAAPITWNNNPSRLARIMNKGTFVMSDWSNGGNVVHQGYDSYDVPQGSVLFGNDPIAPPDPRTYELALSPARYVPKKSQSDSLLYFTSDVPQDSLLFQVGPPGGTLDIPIRPKAGEGRPSFLDWNNVRRLAAAFYEKQVGARTNTLDITWEENQVDRAGWRGRYVVKELFRYLNANYVSDGRDAYPLTASFACMHFTVPETVRDLTTRDPLGNPTEENDFIELQHALGLKELYWNGDFALLAAKFINIPFHQLSTLSITGCVLSTNDAIAILHSCPDLTRAELGTVDSVAASVRNVSLKPSAYRLEKMGLLTDLKMTSNDPVNPIFDRLGLHGLCTLTLILKDGRSIFQALDGIHPYVTLNVTGPLPPSQKKALTSKFEKVQFM</sequence>
<evidence type="ECO:0000313" key="1">
    <source>
        <dbReference type="EMBL" id="CAA7265676.1"/>
    </source>
</evidence>